<dbReference type="AlphaFoldDB" id="A0A975PY44"/>
<evidence type="ECO:0000259" key="1">
    <source>
        <dbReference type="Pfam" id="PF07287"/>
    </source>
</evidence>
<protein>
    <submittedName>
        <fullName evidence="3">Acyclic terpene utilization AtuA family protein</fullName>
    </submittedName>
</protein>
<dbReference type="Pfam" id="PF07287">
    <property type="entry name" value="AtuA"/>
    <property type="match status" value="1"/>
</dbReference>
<dbReference type="KEGG" id="mspg:F6B93_18255"/>
<evidence type="ECO:0000313" key="4">
    <source>
        <dbReference type="Proteomes" id="UP000682202"/>
    </source>
</evidence>
<dbReference type="PANTHER" id="PTHR47585:SF1">
    <property type="entry name" value="DUF1446 DOMAIN-CONTAINING PROTEIN"/>
    <property type="match status" value="1"/>
</dbReference>
<dbReference type="InterPro" id="IPR010839">
    <property type="entry name" value="AtuA_N"/>
</dbReference>
<name>A0A975PY44_9MYCO</name>
<proteinExistence type="predicted"/>
<evidence type="ECO:0000259" key="2">
    <source>
        <dbReference type="Pfam" id="PF23544"/>
    </source>
</evidence>
<dbReference type="Pfam" id="PF23544">
    <property type="entry name" value="AtuA_ferredoxin"/>
    <property type="match status" value="1"/>
</dbReference>
<organism evidence="3 4">
    <name type="scientific">Mycobacterium spongiae</name>
    <dbReference type="NCBI Taxonomy" id="886343"/>
    <lineage>
        <taxon>Bacteria</taxon>
        <taxon>Bacillati</taxon>
        <taxon>Actinomycetota</taxon>
        <taxon>Actinomycetes</taxon>
        <taxon>Mycobacteriales</taxon>
        <taxon>Mycobacteriaceae</taxon>
        <taxon>Mycobacterium</taxon>
    </lineage>
</organism>
<reference evidence="3" key="1">
    <citation type="submission" date="2019-12" db="EMBL/GenBank/DDBJ databases">
        <title>Mycobacterium spongiae sp. nov.</title>
        <authorList>
            <person name="Stinear T."/>
        </authorList>
    </citation>
    <scope>NUCLEOTIDE SEQUENCE</scope>
    <source>
        <strain evidence="3">FSD4b-SM</strain>
    </source>
</reference>
<dbReference type="PANTHER" id="PTHR47585">
    <property type="match status" value="1"/>
</dbReference>
<dbReference type="Proteomes" id="UP000682202">
    <property type="component" value="Chromosome"/>
</dbReference>
<sequence length="563" mass="59318">MRIGNCSGFYGDRLSAMREMLTGGDLDYITGDYLAELTMLILGRDRMKDPDRGYAKTFLTQLEECLGLAQDRGVRIVANAGGLNPAGLASAVRALAERLGIPARIAHVEGDDLQPRAAELGLGTPLTANAYLGAWGIVDCLQAGADVVVTGRVTDASVIVGSAAAHFGWARDDYDQLAGAVVAGHVIECGVQATGGNYAFFTEVPAIPGLLHAGFPLAEVHADGSSVITKHPGTGGLVSVDTVTAQLLYEITGARYANPDVTARMDSIELASDGPDRVRISGVIGEPPPPTYKVSLNSIGGFRNAITFVLTGLDIEAKADLVQRQLEAALTVKPAELEWTLARTDHSDADTEEAASALLHCVVRDPDPANVGRPFSSAAVELALASYPGFTVTAPPSAGQVYGVFTPGYVDATEVPHVAVHADGTRTTIPCATDTLELAPADTPALPDPLPAGPTRRAPLGLVAGARSGDKGGSANVGVWVRTDEQWRWLANELTVELLKQLLPEAADLSVTRHVLPSLRAVNFVIDQILGEGVAYQARFDPQAKGLGEWLRSRHVDIPERLL</sequence>
<feature type="domain" description="Acyclic terpene utilisation N-terminal" evidence="1">
    <location>
        <begin position="1"/>
        <end position="419"/>
    </location>
</feature>
<dbReference type="EMBL" id="CP046600">
    <property type="protein sequence ID" value="QUR68757.1"/>
    <property type="molecule type" value="Genomic_DNA"/>
</dbReference>
<feature type="domain" description="AtuA-like ferredoxin-fold" evidence="2">
    <location>
        <begin position="459"/>
        <end position="556"/>
    </location>
</feature>
<keyword evidence="4" id="KW-1185">Reference proteome</keyword>
<dbReference type="RefSeq" id="WP_211696343.1">
    <property type="nucleotide sequence ID" value="NZ_CP046600.1"/>
</dbReference>
<evidence type="ECO:0000313" key="3">
    <source>
        <dbReference type="EMBL" id="QUR68757.1"/>
    </source>
</evidence>
<gene>
    <name evidence="3" type="ORF">F6B93_18255</name>
</gene>
<dbReference type="InterPro" id="IPR056362">
    <property type="entry name" value="AtuA-like_ferredoxin_dom"/>
</dbReference>
<accession>A0A975PY44</accession>